<dbReference type="GO" id="GO:0009358">
    <property type="term" value="C:polyphosphate kinase complex"/>
    <property type="evidence" value="ECO:0007669"/>
    <property type="project" value="InterPro"/>
</dbReference>
<dbReference type="CDD" id="cd09168">
    <property type="entry name" value="PLDc_PaPPK1_C2_like"/>
    <property type="match status" value="1"/>
</dbReference>
<feature type="binding site" evidence="8">
    <location>
        <position position="47"/>
    </location>
    <ligand>
        <name>ATP</name>
        <dbReference type="ChEBI" id="CHEBI:30616"/>
    </ligand>
</feature>
<gene>
    <name evidence="8" type="primary">ppk</name>
    <name evidence="14" type="ORF">DB31_3880</name>
</gene>
<dbReference type="InterPro" id="IPR003414">
    <property type="entry name" value="PP_kinase"/>
</dbReference>
<dbReference type="GO" id="GO:0008976">
    <property type="term" value="F:polyphosphate kinase activity"/>
    <property type="evidence" value="ECO:0007669"/>
    <property type="project" value="UniProtKB-UniRule"/>
</dbReference>
<feature type="domain" description="Polyphosphate kinase C-terminal" evidence="12">
    <location>
        <begin position="508"/>
        <end position="679"/>
    </location>
</feature>
<evidence type="ECO:0000259" key="12">
    <source>
        <dbReference type="Pfam" id="PF13090"/>
    </source>
</evidence>
<evidence type="ECO:0000256" key="3">
    <source>
        <dbReference type="ARBA" id="ARBA00022723"/>
    </source>
</evidence>
<proteinExistence type="inferred from homology"/>
<dbReference type="InterPro" id="IPR025198">
    <property type="entry name" value="PPK_N_dom"/>
</dbReference>
<keyword evidence="1 8" id="KW-0597">Phosphoprotein</keyword>
<dbReference type="STRING" id="394096.DB31_3880"/>
<feature type="binding site" evidence="8">
    <location>
        <position position="473"/>
    </location>
    <ligand>
        <name>ATP</name>
        <dbReference type="ChEBI" id="CHEBI:30616"/>
    </ligand>
</feature>
<evidence type="ECO:0000259" key="13">
    <source>
        <dbReference type="Pfam" id="PF17941"/>
    </source>
</evidence>
<feature type="binding site" evidence="8">
    <location>
        <position position="569"/>
    </location>
    <ligand>
        <name>ATP</name>
        <dbReference type="ChEBI" id="CHEBI:30616"/>
    </ligand>
</feature>
<evidence type="ECO:0000256" key="2">
    <source>
        <dbReference type="ARBA" id="ARBA00022679"/>
    </source>
</evidence>
<dbReference type="CDD" id="cd09165">
    <property type="entry name" value="PLDc_PaPPK1_C1_like"/>
    <property type="match status" value="1"/>
</dbReference>
<dbReference type="InterPro" id="IPR024953">
    <property type="entry name" value="PP_kinase_middle"/>
</dbReference>
<evidence type="ECO:0000256" key="5">
    <source>
        <dbReference type="ARBA" id="ARBA00022777"/>
    </source>
</evidence>
<dbReference type="GO" id="GO:0006799">
    <property type="term" value="P:polyphosphate biosynthetic process"/>
    <property type="evidence" value="ECO:0007669"/>
    <property type="project" value="UniProtKB-UniRule"/>
</dbReference>
<keyword evidence="6 8" id="KW-0067">ATP-binding</keyword>
<evidence type="ECO:0000313" key="15">
    <source>
        <dbReference type="Proteomes" id="UP000028725"/>
    </source>
</evidence>
<dbReference type="NCBIfam" id="NF003917">
    <property type="entry name" value="PRK05443.1-1"/>
    <property type="match status" value="1"/>
</dbReference>
<keyword evidence="3 8" id="KW-0479">Metal-binding</keyword>
<keyword evidence="5 8" id="KW-0418">Kinase</keyword>
<dbReference type="HAMAP" id="MF_00347">
    <property type="entry name" value="Polyphosphate_kinase"/>
    <property type="match status" value="1"/>
</dbReference>
<name>A0A085W503_9BACT</name>
<dbReference type="SUPFAM" id="SSF143724">
    <property type="entry name" value="PHP14-like"/>
    <property type="match status" value="1"/>
</dbReference>
<evidence type="ECO:0000256" key="4">
    <source>
        <dbReference type="ARBA" id="ARBA00022741"/>
    </source>
</evidence>
<dbReference type="PANTHER" id="PTHR30218">
    <property type="entry name" value="POLYPHOSPHATE KINASE"/>
    <property type="match status" value="1"/>
</dbReference>
<feature type="domain" description="Polyphosphate kinase N-terminal" evidence="11">
    <location>
        <begin position="9"/>
        <end position="114"/>
    </location>
</feature>
<dbReference type="InterPro" id="IPR036832">
    <property type="entry name" value="PPK_N_dom_sf"/>
</dbReference>
<dbReference type="PATRIC" id="fig|394096.3.peg.7616"/>
<dbReference type="Pfam" id="PF13089">
    <property type="entry name" value="PP_kinase_N"/>
    <property type="match status" value="1"/>
</dbReference>
<accession>A0A085W503</accession>
<dbReference type="Gene3D" id="3.30.1840.10">
    <property type="entry name" value="Polyphosphate kinase middle domain"/>
    <property type="match status" value="1"/>
</dbReference>
<dbReference type="Gene3D" id="3.30.870.10">
    <property type="entry name" value="Endonuclease Chain A"/>
    <property type="match status" value="2"/>
</dbReference>
<comment type="function">
    <text evidence="8 9">Catalyzes the reversible transfer of the terminal phosphate of ATP to form a long-chain polyphosphate (polyP).</text>
</comment>
<dbReference type="Pfam" id="PF02503">
    <property type="entry name" value="PP_kinase"/>
    <property type="match status" value="1"/>
</dbReference>
<dbReference type="PIRSF" id="PIRSF015589">
    <property type="entry name" value="PP_kinase"/>
    <property type="match status" value="1"/>
</dbReference>
<reference evidence="14 15" key="1">
    <citation type="submission" date="2014-04" db="EMBL/GenBank/DDBJ databases">
        <title>Genome assembly of Hyalangium minutum DSM 14724.</title>
        <authorList>
            <person name="Sharma G."/>
            <person name="Subramanian S."/>
        </authorList>
    </citation>
    <scope>NUCLEOTIDE SEQUENCE [LARGE SCALE GENOMIC DNA]</scope>
    <source>
        <strain evidence="14 15">DSM 14724</strain>
    </source>
</reference>
<comment type="PTM">
    <text evidence="8 9">An intermediate of this reaction is the autophosphorylated ppk in which a phosphate is covalently linked to a histidine residue through a N-P bond.</text>
</comment>
<dbReference type="PANTHER" id="PTHR30218:SF0">
    <property type="entry name" value="POLYPHOSPHATE KINASE"/>
    <property type="match status" value="1"/>
</dbReference>
<feature type="binding site" evidence="8">
    <location>
        <position position="410"/>
    </location>
    <ligand>
        <name>Mg(2+)</name>
        <dbReference type="ChEBI" id="CHEBI:18420"/>
    </ligand>
</feature>
<evidence type="ECO:0000256" key="7">
    <source>
        <dbReference type="ARBA" id="ARBA00022842"/>
    </source>
</evidence>
<evidence type="ECO:0000256" key="6">
    <source>
        <dbReference type="ARBA" id="ARBA00022840"/>
    </source>
</evidence>
<feature type="binding site" evidence="8">
    <location>
        <position position="597"/>
    </location>
    <ligand>
        <name>ATP</name>
        <dbReference type="ChEBI" id="CHEBI:30616"/>
    </ligand>
</feature>
<comment type="cofactor">
    <cofactor evidence="8">
        <name>Mg(2+)</name>
        <dbReference type="ChEBI" id="CHEBI:18420"/>
    </cofactor>
</comment>
<comment type="caution">
    <text evidence="14">The sequence shown here is derived from an EMBL/GenBank/DDBJ whole genome shotgun (WGS) entry which is preliminary data.</text>
</comment>
<dbReference type="EMBL" id="JMCB01000020">
    <property type="protein sequence ID" value="KFE62766.1"/>
    <property type="molecule type" value="Genomic_DNA"/>
</dbReference>
<keyword evidence="4 8" id="KW-0547">Nucleotide-binding</keyword>
<dbReference type="Proteomes" id="UP000028725">
    <property type="component" value="Unassembled WGS sequence"/>
</dbReference>
<dbReference type="GO" id="GO:0046872">
    <property type="term" value="F:metal ion binding"/>
    <property type="evidence" value="ECO:0007669"/>
    <property type="project" value="UniProtKB-KW"/>
</dbReference>
<dbReference type="Pfam" id="PF17941">
    <property type="entry name" value="PP_kinase_C_1"/>
    <property type="match status" value="1"/>
</dbReference>
<dbReference type="InterPro" id="IPR025200">
    <property type="entry name" value="PPK_C_dom2"/>
</dbReference>
<evidence type="ECO:0000313" key="14">
    <source>
        <dbReference type="EMBL" id="KFE62766.1"/>
    </source>
</evidence>
<dbReference type="NCBIfam" id="NF003918">
    <property type="entry name" value="PRK05443.1-2"/>
    <property type="match status" value="1"/>
</dbReference>
<dbReference type="InterPro" id="IPR036830">
    <property type="entry name" value="PP_kinase_middle_dom_sf"/>
</dbReference>
<organism evidence="14 15">
    <name type="scientific">Hyalangium minutum</name>
    <dbReference type="NCBI Taxonomy" id="394096"/>
    <lineage>
        <taxon>Bacteria</taxon>
        <taxon>Pseudomonadati</taxon>
        <taxon>Myxococcota</taxon>
        <taxon>Myxococcia</taxon>
        <taxon>Myxococcales</taxon>
        <taxon>Cystobacterineae</taxon>
        <taxon>Archangiaceae</taxon>
        <taxon>Hyalangium</taxon>
    </lineage>
</organism>
<comment type="catalytic activity">
    <reaction evidence="8 9">
        <text>[phosphate](n) + ATP = [phosphate](n+1) + ADP</text>
        <dbReference type="Rhea" id="RHEA:19573"/>
        <dbReference type="Rhea" id="RHEA-COMP:9859"/>
        <dbReference type="Rhea" id="RHEA-COMP:14280"/>
        <dbReference type="ChEBI" id="CHEBI:16838"/>
        <dbReference type="ChEBI" id="CHEBI:30616"/>
        <dbReference type="ChEBI" id="CHEBI:456216"/>
        <dbReference type="EC" id="2.7.4.1"/>
    </reaction>
</comment>
<comment type="similarity">
    <text evidence="8 9">Belongs to the polyphosphate kinase 1 (PPK1) family.</text>
</comment>
<dbReference type="SUPFAM" id="SSF56024">
    <property type="entry name" value="Phospholipase D/nuclease"/>
    <property type="match status" value="2"/>
</dbReference>
<dbReference type="GO" id="GO:0005524">
    <property type="term" value="F:ATP binding"/>
    <property type="evidence" value="ECO:0007669"/>
    <property type="project" value="UniProtKB-KW"/>
</dbReference>
<keyword evidence="2 8" id="KW-0808">Transferase</keyword>
<dbReference type="InterPro" id="IPR041108">
    <property type="entry name" value="PP_kinase_C_1"/>
</dbReference>
<protein>
    <recommendedName>
        <fullName evidence="8 9">Polyphosphate kinase</fullName>
        <ecNumber evidence="8 9">2.7.4.1</ecNumber>
    </recommendedName>
    <alternativeName>
        <fullName evidence="8">ATP-polyphosphate phosphotransferase</fullName>
    </alternativeName>
    <alternativeName>
        <fullName evidence="8">Polyphosphoric acid kinase</fullName>
    </alternativeName>
</protein>
<dbReference type="SUPFAM" id="SSF140356">
    <property type="entry name" value="PPK N-terminal domain-like"/>
    <property type="match status" value="1"/>
</dbReference>
<keyword evidence="7 8" id="KW-0460">Magnesium</keyword>
<feature type="domain" description="Polyphosphate kinase C-terminal" evidence="13">
    <location>
        <begin position="337"/>
        <end position="501"/>
    </location>
</feature>
<dbReference type="AlphaFoldDB" id="A0A085W503"/>
<dbReference type="Gene3D" id="1.20.58.310">
    <property type="entry name" value="Polyphosphate kinase N-terminal domain"/>
    <property type="match status" value="1"/>
</dbReference>
<feature type="domain" description="Polyphosphate kinase middle" evidence="10">
    <location>
        <begin position="123"/>
        <end position="309"/>
    </location>
</feature>
<dbReference type="FunFam" id="3.30.870.10:FF:000001">
    <property type="entry name" value="Polyphosphate kinase"/>
    <property type="match status" value="1"/>
</dbReference>
<evidence type="ECO:0000259" key="10">
    <source>
        <dbReference type="Pfam" id="PF02503"/>
    </source>
</evidence>
<feature type="active site" description="Phosphohistidine intermediate" evidence="8">
    <location>
        <position position="440"/>
    </location>
</feature>
<feature type="binding site" evidence="8">
    <location>
        <position position="380"/>
    </location>
    <ligand>
        <name>Mg(2+)</name>
        <dbReference type="ChEBI" id="CHEBI:18420"/>
    </ligand>
</feature>
<evidence type="ECO:0000256" key="9">
    <source>
        <dbReference type="RuleBase" id="RU003800"/>
    </source>
</evidence>
<dbReference type="Pfam" id="PF13090">
    <property type="entry name" value="PP_kinase_C"/>
    <property type="match status" value="1"/>
</dbReference>
<dbReference type="NCBIfam" id="TIGR03705">
    <property type="entry name" value="poly_P_kin"/>
    <property type="match status" value="1"/>
</dbReference>
<evidence type="ECO:0000256" key="1">
    <source>
        <dbReference type="ARBA" id="ARBA00022553"/>
    </source>
</evidence>
<sequence>MDLNDPQLFINRELSWLAFNARVLADVKDVSLPIYERLKFFAITTSNLDEFFMVRVAGLKQQLASGVAETAADGMLPADQLAAISDRVHAMVDDVYRVWREELLPKLASHGVAVLTRDKLTAEQKAAAKTYFTSSVFPALTPLAVDPGHPFPHLRNKSLNVAVLLRREGPKRKRNVRETSLAVVQVPSVLSRLVSLPPLQGTMLAVLPLEELISLCAADLFPGYAVEQTASFRVTRNWDLNVDEEESADLLSTIQEELRRRDRGAAVRLELDAAASAELETALTAALKLGTPDVYRLQGPLQPSDLMMLTDLDARPELRVEPFVPAVPPALRDEDPVMSVIAKRDILLHHPYESFDPVVRFLEEAAEDPNVLAIKQTLYRTSGDSPIARALTRAVENGKQVAVLVEIKARLDEANNIAWARRMEESGVHVVYGLIGLKTHCKVALVVRREGNGIRRYVHLGTGNYNPTTARQYTDLSLFTARQEIAEDVTALFNMLTGYSTAPQWKRLSVAPVGLQEKVLGLIQRETEKAKKGESARIVAKMNSLVDASVIKALYAASQAGVKIELLVRGICCLRPGVPGVSENIRVTSVVDRFLEHSRVFAFGEGAQTEVWASSADWMPRNFVRRIETMFPVEDPALRQRLLDEVLGVGLKDNVKARRLQRDGSYVPVGQEGAPVRSQVVLLELARRVVDPKPIESLIRHAAAPELPAETLRSPTAPVPPAS</sequence>
<evidence type="ECO:0000256" key="8">
    <source>
        <dbReference type="HAMAP-Rule" id="MF_00347"/>
    </source>
</evidence>
<keyword evidence="15" id="KW-1185">Reference proteome</keyword>
<dbReference type="NCBIfam" id="NF003921">
    <property type="entry name" value="PRK05443.2-2"/>
    <property type="match status" value="1"/>
</dbReference>
<evidence type="ECO:0000259" key="11">
    <source>
        <dbReference type="Pfam" id="PF13089"/>
    </source>
</evidence>
<dbReference type="EC" id="2.7.4.1" evidence="8 9"/>